<dbReference type="eggNOG" id="KOG4547">
    <property type="taxonomic scope" value="Eukaryota"/>
</dbReference>
<name>A3GI81_PICST</name>
<comment type="subcellular location">
    <subcellularLocation>
        <location evidence="1">Nucleus</location>
    </subcellularLocation>
</comment>
<dbReference type="InterPro" id="IPR036322">
    <property type="entry name" value="WD40_repeat_dom_sf"/>
</dbReference>
<evidence type="ECO:0000256" key="1">
    <source>
        <dbReference type="ARBA" id="ARBA00004123"/>
    </source>
</evidence>
<evidence type="ECO:0000256" key="2">
    <source>
        <dbReference type="ARBA" id="ARBA00023242"/>
    </source>
</evidence>
<comment type="similarity">
    <text evidence="3">Belongs to the UTP5 family.</text>
</comment>
<keyword evidence="7" id="KW-1185">Reference proteome</keyword>
<dbReference type="EMBL" id="AAVQ01000002">
    <property type="protein sequence ID" value="EAZ63187.2"/>
    <property type="molecule type" value="Genomic_DNA"/>
</dbReference>
<feature type="region of interest" description="Disordered" evidence="4">
    <location>
        <begin position="604"/>
        <end position="664"/>
    </location>
</feature>
<comment type="caution">
    <text evidence="6">The sequence shown here is derived from an EMBL/GenBank/DDBJ whole genome shotgun (WGS) entry which is preliminary data.</text>
</comment>
<dbReference type="OrthoDB" id="30195at2759"/>
<reference evidence="6 7" key="1">
    <citation type="journal article" date="2007" name="Nat. Biotechnol.">
        <title>Genome sequence of the lignocellulose-bioconverting and xylose-fermenting yeast Pichia stipitis.</title>
        <authorList>
            <person name="Jeffries T.W."/>
            <person name="Grigoriev I.V."/>
            <person name="Grimwood J."/>
            <person name="Laplaza J.M."/>
            <person name="Aerts A."/>
            <person name="Salamov A."/>
            <person name="Schmutz J."/>
            <person name="Lindquist E."/>
            <person name="Dehal P."/>
            <person name="Shapiro H."/>
            <person name="Jin Y.S."/>
            <person name="Passoth V."/>
            <person name="Richardson P.M."/>
        </authorList>
    </citation>
    <scope>NUCLEOTIDE SEQUENCE [LARGE SCALE GENOMIC DNA]</scope>
    <source>
        <strain evidence="7">ATCC 58785 / CBS 6054 / NBRC 10063 / NRRL Y-11545</strain>
    </source>
</reference>
<protein>
    <submittedName>
        <fullName evidence="6">Part of small (Ribosomal) subunit (SSU) processosome (Contains U3 snoRNA)</fullName>
    </submittedName>
</protein>
<gene>
    <name evidence="6" type="primary">UTP5</name>
    <name evidence="6" type="ORF">PICST_86955</name>
</gene>
<feature type="compositionally biased region" description="Polar residues" evidence="4">
    <location>
        <begin position="259"/>
        <end position="271"/>
    </location>
</feature>
<dbReference type="HOGENOM" id="CLU_023936_0_0_1"/>
<dbReference type="Proteomes" id="UP000002258">
    <property type="component" value="Chromosome 1"/>
</dbReference>
<organism evidence="6 7">
    <name type="scientific">Scheffersomyces stipitis (strain ATCC 58785 / CBS 6054 / NBRC 10063 / NRRL Y-11545)</name>
    <name type="common">Yeast</name>
    <name type="synonym">Pichia stipitis</name>
    <dbReference type="NCBI Taxonomy" id="322104"/>
    <lineage>
        <taxon>Eukaryota</taxon>
        <taxon>Fungi</taxon>
        <taxon>Dikarya</taxon>
        <taxon>Ascomycota</taxon>
        <taxon>Saccharomycotina</taxon>
        <taxon>Pichiomycetes</taxon>
        <taxon>Debaryomycetaceae</taxon>
        <taxon>Scheffersomyces</taxon>
    </lineage>
</organism>
<sequence length="664" mass="74045">MSSVIVSRFDPSRTYLATASVALDAHQISVQSVQWSQTAVNTVFKLDKTSRVTNLKWIPSGNGNDFYIAVTLTRGSVLIYSPESNAVVAELATSNNSAILDFYFSPHTHTAWSCDLGGSVQEWDLSSFQLLQQFKITDFVENVESINRIASVSYGGSAHLLVGSHSIYLVDIASKALVKTYPGHVEPLNSLVPISSDADLFLTSAKGDRFINMYSVERAVTKTVFVTQAPVVDIFVGTKDNKSVLVVINENGNIELFNNPLSTEAPSQPATPLSKKKRRQQLVSVQSRSPQATIRLSRPQSEIKSHQDANLVIDSVTISDNSVIISWLENSNISYFETLQWLDESGNFPFVSDRTIHKSKPDLKVTTHSSHGHDVASAKLYSEGHAIISDGTNVRDLELNIEDDKEEETLADKLEKLGGEQKAPAKSIKTKHKLGGDKTGTLTIILSQSLRNNDHSLLETVLSNRDPVVIQNTISKLDPSLAVVLLDRLSERFQRQSSRFDQLNYWLKWIVIIHGAVISSLPNLSIKLSGLHSMLTKKADTLPRLLELQGRLHMLYDQNDLRKEIMSEELRDEDEEIDSDIEYIEEIDDAEVLGLLNDDDFDMVEGRDDYVDSDEDDDEEVDDDEEDDEEEEEEGIKSALDLDDENASDVEIGVNNNDRMEDDE</sequence>
<evidence type="ECO:0000259" key="5">
    <source>
        <dbReference type="Pfam" id="PF04003"/>
    </source>
</evidence>
<proteinExistence type="inferred from homology"/>
<dbReference type="AlphaFoldDB" id="A3GI81"/>
<dbReference type="STRING" id="322104.A3GI81"/>
<dbReference type="SUPFAM" id="SSF50978">
    <property type="entry name" value="WD40 repeat-like"/>
    <property type="match status" value="1"/>
</dbReference>
<dbReference type="Pfam" id="PF04003">
    <property type="entry name" value="Utp12"/>
    <property type="match status" value="1"/>
</dbReference>
<feature type="domain" description="Small-subunit processome Utp12" evidence="5">
    <location>
        <begin position="453"/>
        <end position="555"/>
    </location>
</feature>
<dbReference type="Gene3D" id="2.130.10.10">
    <property type="entry name" value="YVTN repeat-like/Quinoprotein amine dehydrogenase"/>
    <property type="match status" value="1"/>
</dbReference>
<evidence type="ECO:0000256" key="3">
    <source>
        <dbReference type="ARBA" id="ARBA00038335"/>
    </source>
</evidence>
<evidence type="ECO:0000313" key="7">
    <source>
        <dbReference type="Proteomes" id="UP000002258"/>
    </source>
</evidence>
<dbReference type="PANTHER" id="PTHR44267">
    <property type="entry name" value="WD REPEAT-CONTAINING PROTEIN 43"/>
    <property type="match status" value="1"/>
</dbReference>
<dbReference type="GO" id="GO:0032040">
    <property type="term" value="C:small-subunit processome"/>
    <property type="evidence" value="ECO:0007669"/>
    <property type="project" value="UniProtKB-ARBA"/>
</dbReference>
<evidence type="ECO:0000313" key="6">
    <source>
        <dbReference type="EMBL" id="EAZ63187.2"/>
    </source>
</evidence>
<dbReference type="GO" id="GO:0000462">
    <property type="term" value="P:maturation of SSU-rRNA from tricistronic rRNA transcript (SSU-rRNA, 5.8S rRNA, LSU-rRNA)"/>
    <property type="evidence" value="ECO:0007669"/>
    <property type="project" value="TreeGrafter"/>
</dbReference>
<evidence type="ECO:0000256" key="4">
    <source>
        <dbReference type="SAM" id="MobiDB-lite"/>
    </source>
</evidence>
<dbReference type="PANTHER" id="PTHR44267:SF1">
    <property type="entry name" value="WD REPEAT-CONTAINING PROTEIN 43"/>
    <property type="match status" value="1"/>
</dbReference>
<dbReference type="FunCoup" id="A3GI81">
    <property type="interactions" value="821"/>
</dbReference>
<dbReference type="InterPro" id="IPR015943">
    <property type="entry name" value="WD40/YVTN_repeat-like_dom_sf"/>
</dbReference>
<accession>A3GI81</accession>
<dbReference type="InterPro" id="IPR007148">
    <property type="entry name" value="SSU_processome_Utp12"/>
</dbReference>
<dbReference type="GeneID" id="4851980"/>
<dbReference type="SMART" id="SM00320">
    <property type="entry name" value="WD40"/>
    <property type="match status" value="4"/>
</dbReference>
<dbReference type="RefSeq" id="XP_001387210.2">
    <property type="nucleotide sequence ID" value="XM_001387173.1"/>
</dbReference>
<dbReference type="InterPro" id="IPR001680">
    <property type="entry name" value="WD40_rpt"/>
</dbReference>
<feature type="region of interest" description="Disordered" evidence="4">
    <location>
        <begin position="259"/>
        <end position="301"/>
    </location>
</feature>
<keyword evidence="2" id="KW-0539">Nucleus</keyword>
<feature type="compositionally biased region" description="Polar residues" evidence="4">
    <location>
        <begin position="281"/>
        <end position="300"/>
    </location>
</feature>
<dbReference type="InterPro" id="IPR052414">
    <property type="entry name" value="U3_snoRNA-assoc_WDR"/>
</dbReference>
<feature type="compositionally biased region" description="Acidic residues" evidence="4">
    <location>
        <begin position="611"/>
        <end position="634"/>
    </location>
</feature>
<dbReference type="InParanoid" id="A3GI81"/>
<dbReference type="KEGG" id="pic:PICST_86955"/>
<dbReference type="OMA" id="CEHAVNP"/>